<reference evidence="1" key="1">
    <citation type="journal article" date="2021" name="Proc. Natl. Acad. Sci. U.S.A.">
        <title>A Catalog of Tens of Thousands of Viruses from Human Metagenomes Reveals Hidden Associations with Chronic Diseases.</title>
        <authorList>
            <person name="Tisza M.J."/>
            <person name="Buck C.B."/>
        </authorList>
    </citation>
    <scope>NUCLEOTIDE SEQUENCE</scope>
    <source>
        <strain evidence="1">CtkmZ20</strain>
    </source>
</reference>
<evidence type="ECO:0000313" key="1">
    <source>
        <dbReference type="EMBL" id="DAD97859.1"/>
    </source>
</evidence>
<proteinExistence type="predicted"/>
<sequence length="33" mass="3769">MPLFLFSILSNLANIGKYFNSPDFVGFKNTIFL</sequence>
<dbReference type="EMBL" id="BK015248">
    <property type="protein sequence ID" value="DAD97859.1"/>
    <property type="molecule type" value="Genomic_DNA"/>
</dbReference>
<accession>A0A8S5NUV2</accession>
<organism evidence="1">
    <name type="scientific">Myoviridae sp. ctkmZ20</name>
    <dbReference type="NCBI Taxonomy" id="2825166"/>
    <lineage>
        <taxon>Viruses</taxon>
        <taxon>Duplodnaviria</taxon>
        <taxon>Heunggongvirae</taxon>
        <taxon>Uroviricota</taxon>
        <taxon>Caudoviricetes</taxon>
    </lineage>
</organism>
<name>A0A8S5NUV2_9CAUD</name>
<protein>
    <submittedName>
        <fullName evidence="1">Uncharacterized protein</fullName>
    </submittedName>
</protein>